<gene>
    <name evidence="1" type="ORF">SM436_36390</name>
</gene>
<organism evidence="1 2">
    <name type="scientific">Actinomadura chokoriensis</name>
    <dbReference type="NCBI Taxonomy" id="454156"/>
    <lineage>
        <taxon>Bacteria</taxon>
        <taxon>Bacillati</taxon>
        <taxon>Actinomycetota</taxon>
        <taxon>Actinomycetes</taxon>
        <taxon>Streptosporangiales</taxon>
        <taxon>Thermomonosporaceae</taxon>
        <taxon>Actinomadura</taxon>
    </lineage>
</organism>
<evidence type="ECO:0000313" key="2">
    <source>
        <dbReference type="Proteomes" id="UP001569904"/>
    </source>
</evidence>
<reference evidence="1 2" key="1">
    <citation type="submission" date="2023-11" db="EMBL/GenBank/DDBJ databases">
        <title>Actinomadura monticuli sp. nov., isolated from volcanic ash.</title>
        <authorList>
            <person name="Lee S.D."/>
            <person name="Yang H."/>
            <person name="Kim I.S."/>
        </authorList>
    </citation>
    <scope>NUCLEOTIDE SEQUENCE [LARGE SCALE GENOMIC DNA]</scope>
    <source>
        <strain evidence="1 2">DSM 45346</strain>
    </source>
</reference>
<keyword evidence="2" id="KW-1185">Reference proteome</keyword>
<comment type="caution">
    <text evidence="1">The sequence shown here is derived from an EMBL/GenBank/DDBJ whole genome shotgun (WGS) entry which is preliminary data.</text>
</comment>
<protein>
    <submittedName>
        <fullName evidence="1">Uncharacterized protein</fullName>
    </submittedName>
</protein>
<proteinExistence type="predicted"/>
<accession>A0ABV4R9W5</accession>
<sequence>MSDFEVSPDRCRLRKYIAWLQHVTSVEFAHGHLAFLAADLPPDVTATGLSESLWVRR</sequence>
<name>A0ABV4R9W5_9ACTN</name>
<evidence type="ECO:0000313" key="1">
    <source>
        <dbReference type="EMBL" id="MFA1559204.1"/>
    </source>
</evidence>
<dbReference type="EMBL" id="JAXCEH010000043">
    <property type="protein sequence ID" value="MFA1559204.1"/>
    <property type="molecule type" value="Genomic_DNA"/>
</dbReference>
<dbReference type="RefSeq" id="WP_371946220.1">
    <property type="nucleotide sequence ID" value="NZ_JAXCEH010000043.1"/>
</dbReference>
<dbReference type="Proteomes" id="UP001569904">
    <property type="component" value="Unassembled WGS sequence"/>
</dbReference>